<gene>
    <name evidence="2" type="ORF">EJ08DRAFT_335304</name>
</gene>
<comment type="caution">
    <text evidence="2">The sequence shown here is derived from an EMBL/GenBank/DDBJ whole genome shotgun (WGS) entry which is preliminary data.</text>
</comment>
<keyword evidence="1" id="KW-0732">Signal</keyword>
<feature type="signal peptide" evidence="1">
    <location>
        <begin position="1"/>
        <end position="20"/>
    </location>
</feature>
<protein>
    <submittedName>
        <fullName evidence="2">Uncharacterized protein</fullName>
    </submittedName>
</protein>
<dbReference type="OrthoDB" id="3939101at2759"/>
<proteinExistence type="predicted"/>
<feature type="chain" id="PRO_5040289939" evidence="1">
    <location>
        <begin position="21"/>
        <end position="133"/>
    </location>
</feature>
<evidence type="ECO:0000256" key="1">
    <source>
        <dbReference type="SAM" id="SignalP"/>
    </source>
</evidence>
<keyword evidence="3" id="KW-1185">Reference proteome</keyword>
<sequence length="133" mass="13843">MKGPFSFFLLLLCFSQAVRSQEEVFCIQAITTTIAYVPALTLSNGACPSNNAARGIEYNKVSDLGCCTAGATAKTMPIGTGAACCPCGAFCTGYFPEVQAWSTQQNGELLVQVSTTVSGKPLAFLTKPTAIAA</sequence>
<name>A0A9P4P155_9PEZI</name>
<accession>A0A9P4P155</accession>
<dbReference type="EMBL" id="MU007013">
    <property type="protein sequence ID" value="KAF2435372.1"/>
    <property type="molecule type" value="Genomic_DNA"/>
</dbReference>
<dbReference type="AlphaFoldDB" id="A0A9P4P155"/>
<organism evidence="2 3">
    <name type="scientific">Tothia fuscella</name>
    <dbReference type="NCBI Taxonomy" id="1048955"/>
    <lineage>
        <taxon>Eukaryota</taxon>
        <taxon>Fungi</taxon>
        <taxon>Dikarya</taxon>
        <taxon>Ascomycota</taxon>
        <taxon>Pezizomycotina</taxon>
        <taxon>Dothideomycetes</taxon>
        <taxon>Pleosporomycetidae</taxon>
        <taxon>Venturiales</taxon>
        <taxon>Cylindrosympodiaceae</taxon>
        <taxon>Tothia</taxon>
    </lineage>
</organism>
<reference evidence="2" key="1">
    <citation type="journal article" date="2020" name="Stud. Mycol.">
        <title>101 Dothideomycetes genomes: a test case for predicting lifestyles and emergence of pathogens.</title>
        <authorList>
            <person name="Haridas S."/>
            <person name="Albert R."/>
            <person name="Binder M."/>
            <person name="Bloem J."/>
            <person name="Labutti K."/>
            <person name="Salamov A."/>
            <person name="Andreopoulos B."/>
            <person name="Baker S."/>
            <person name="Barry K."/>
            <person name="Bills G."/>
            <person name="Bluhm B."/>
            <person name="Cannon C."/>
            <person name="Castanera R."/>
            <person name="Culley D."/>
            <person name="Daum C."/>
            <person name="Ezra D."/>
            <person name="Gonzalez J."/>
            <person name="Henrissat B."/>
            <person name="Kuo A."/>
            <person name="Liang C."/>
            <person name="Lipzen A."/>
            <person name="Lutzoni F."/>
            <person name="Magnuson J."/>
            <person name="Mondo S."/>
            <person name="Nolan M."/>
            <person name="Ohm R."/>
            <person name="Pangilinan J."/>
            <person name="Park H.-J."/>
            <person name="Ramirez L."/>
            <person name="Alfaro M."/>
            <person name="Sun H."/>
            <person name="Tritt A."/>
            <person name="Yoshinaga Y."/>
            <person name="Zwiers L.-H."/>
            <person name="Turgeon B."/>
            <person name="Goodwin S."/>
            <person name="Spatafora J."/>
            <person name="Crous P."/>
            <person name="Grigoriev I."/>
        </authorList>
    </citation>
    <scope>NUCLEOTIDE SEQUENCE</scope>
    <source>
        <strain evidence="2">CBS 130266</strain>
    </source>
</reference>
<dbReference type="Proteomes" id="UP000800235">
    <property type="component" value="Unassembled WGS sequence"/>
</dbReference>
<evidence type="ECO:0000313" key="2">
    <source>
        <dbReference type="EMBL" id="KAF2435372.1"/>
    </source>
</evidence>
<evidence type="ECO:0000313" key="3">
    <source>
        <dbReference type="Proteomes" id="UP000800235"/>
    </source>
</evidence>